<proteinExistence type="predicted"/>
<dbReference type="Gene3D" id="3.90.550.20">
    <property type="match status" value="1"/>
</dbReference>
<protein>
    <submittedName>
        <fullName evidence="1">Uncharacterized protein</fullName>
    </submittedName>
</protein>
<sequence length="213" mass="23817">MPSWCQRNVISWVRICGPDWNVRVLDMVSSSPNHALKFAERELLPEAFVNGTMDGLHVGQHSADFIRGPLLFRYGGVSMEVGCILVKHIDRICWDTLADPGSPYEIAVPVLYGQTIANHFVAARKENPFIEKWQVETRKGSDRKITRHDLGTNCLCTFGRAERTPRASAKSRCLNSPKTSSMMMLRTFTGTGAYLSMNSWSTSRKLYAGSVCA</sequence>
<dbReference type="AlphaFoldDB" id="A0A9P9ENR3"/>
<dbReference type="Proteomes" id="UP000717696">
    <property type="component" value="Unassembled WGS sequence"/>
</dbReference>
<evidence type="ECO:0000313" key="2">
    <source>
        <dbReference type="Proteomes" id="UP000717696"/>
    </source>
</evidence>
<gene>
    <name evidence="1" type="ORF">B0J13DRAFT_527197</name>
</gene>
<keyword evidence="2" id="KW-1185">Reference proteome</keyword>
<dbReference type="OrthoDB" id="409543at2759"/>
<reference evidence="1" key="1">
    <citation type="journal article" date="2021" name="Nat. Commun.">
        <title>Genetic determinants of endophytism in the Arabidopsis root mycobiome.</title>
        <authorList>
            <person name="Mesny F."/>
            <person name="Miyauchi S."/>
            <person name="Thiergart T."/>
            <person name="Pickel B."/>
            <person name="Atanasova L."/>
            <person name="Karlsson M."/>
            <person name="Huettel B."/>
            <person name="Barry K.W."/>
            <person name="Haridas S."/>
            <person name="Chen C."/>
            <person name="Bauer D."/>
            <person name="Andreopoulos W."/>
            <person name="Pangilinan J."/>
            <person name="LaButti K."/>
            <person name="Riley R."/>
            <person name="Lipzen A."/>
            <person name="Clum A."/>
            <person name="Drula E."/>
            <person name="Henrissat B."/>
            <person name="Kohler A."/>
            <person name="Grigoriev I.V."/>
            <person name="Martin F.M."/>
            <person name="Hacquard S."/>
        </authorList>
    </citation>
    <scope>NUCLEOTIDE SEQUENCE</scope>
    <source>
        <strain evidence="1">MPI-CAGE-AT-0021</strain>
    </source>
</reference>
<accession>A0A9P9ENR3</accession>
<comment type="caution">
    <text evidence="1">The sequence shown here is derived from an EMBL/GenBank/DDBJ whole genome shotgun (WGS) entry which is preliminary data.</text>
</comment>
<name>A0A9P9ENR3_9HYPO</name>
<dbReference type="EMBL" id="JAGMUU010000013">
    <property type="protein sequence ID" value="KAH7140459.1"/>
    <property type="molecule type" value="Genomic_DNA"/>
</dbReference>
<organism evidence="1 2">
    <name type="scientific">Dactylonectria estremocensis</name>
    <dbReference type="NCBI Taxonomy" id="1079267"/>
    <lineage>
        <taxon>Eukaryota</taxon>
        <taxon>Fungi</taxon>
        <taxon>Dikarya</taxon>
        <taxon>Ascomycota</taxon>
        <taxon>Pezizomycotina</taxon>
        <taxon>Sordariomycetes</taxon>
        <taxon>Hypocreomycetidae</taxon>
        <taxon>Hypocreales</taxon>
        <taxon>Nectriaceae</taxon>
        <taxon>Dactylonectria</taxon>
    </lineage>
</organism>
<evidence type="ECO:0000313" key="1">
    <source>
        <dbReference type="EMBL" id="KAH7140459.1"/>
    </source>
</evidence>